<dbReference type="InterPro" id="IPR032693">
    <property type="entry name" value="YtkA-like_dom"/>
</dbReference>
<proteinExistence type="predicted"/>
<organism evidence="4 5">
    <name type="scientific">Paenibacillus thiaminolyticus</name>
    <name type="common">Bacillus thiaminolyticus</name>
    <dbReference type="NCBI Taxonomy" id="49283"/>
    <lineage>
        <taxon>Bacteria</taxon>
        <taxon>Bacillati</taxon>
        <taxon>Bacillota</taxon>
        <taxon>Bacilli</taxon>
        <taxon>Bacillales</taxon>
        <taxon>Paenibacillaceae</taxon>
        <taxon>Paenibacillus</taxon>
    </lineage>
</organism>
<keyword evidence="1" id="KW-0732">Signal</keyword>
<evidence type="ECO:0000313" key="6">
    <source>
        <dbReference type="Proteomes" id="UP001209276"/>
    </source>
</evidence>
<name>A0AAP9DSJ1_PANTH</name>
<evidence type="ECO:0000256" key="1">
    <source>
        <dbReference type="SAM" id="SignalP"/>
    </source>
</evidence>
<feature type="chain" id="PRO_5042907648" evidence="1">
    <location>
        <begin position="22"/>
        <end position="141"/>
    </location>
</feature>
<protein>
    <submittedName>
        <fullName evidence="4">FixH family protein</fullName>
    </submittedName>
</protein>
<accession>A0AAP9DSJ1</accession>
<dbReference type="Proteomes" id="UP000315377">
    <property type="component" value="Chromosome"/>
</dbReference>
<feature type="domain" description="YtkA-like" evidence="2">
    <location>
        <begin position="50"/>
        <end position="120"/>
    </location>
</feature>
<dbReference type="AlphaFoldDB" id="A0AAP9DSJ1"/>
<dbReference type="EMBL" id="JAMDMM010000032">
    <property type="protein sequence ID" value="MCY9608990.1"/>
    <property type="molecule type" value="Genomic_DNA"/>
</dbReference>
<dbReference type="GeneID" id="76995728"/>
<reference evidence="3 6" key="2">
    <citation type="submission" date="2022-05" db="EMBL/GenBank/DDBJ databases">
        <title>Genome Sequencing of Bee-Associated Microbes.</title>
        <authorList>
            <person name="Dunlap C."/>
        </authorList>
    </citation>
    <scope>NUCLEOTIDE SEQUENCE [LARGE SCALE GENOMIC DNA]</scope>
    <source>
        <strain evidence="3 6">NRRL B-14613</strain>
    </source>
</reference>
<evidence type="ECO:0000313" key="5">
    <source>
        <dbReference type="Proteomes" id="UP000315377"/>
    </source>
</evidence>
<dbReference type="Proteomes" id="UP001209276">
    <property type="component" value="Unassembled WGS sequence"/>
</dbReference>
<sequence>MSVKKRYALYASALLASLLLAAVGYAWKSAAVFEPVTRAELGTVQAQIGLAANPAAVLQRNELRVTLQAADGAPVRDARIAVELVMPDMLCGTFQVKLEQTGPGLYTGEAVPLMPGTWQAEASFELDGGTFTAVHRFEAVR</sequence>
<evidence type="ECO:0000313" key="3">
    <source>
        <dbReference type="EMBL" id="MCY9608990.1"/>
    </source>
</evidence>
<evidence type="ECO:0000259" key="2">
    <source>
        <dbReference type="Pfam" id="PF13115"/>
    </source>
</evidence>
<dbReference type="RefSeq" id="WP_087442383.1">
    <property type="nucleotide sequence ID" value="NZ_CABMNB010000025.1"/>
</dbReference>
<gene>
    <name evidence="4" type="ORF">FLT43_07020</name>
    <name evidence="3" type="ORF">M5W83_17745</name>
</gene>
<reference evidence="4 5" key="1">
    <citation type="submission" date="2019-07" db="EMBL/GenBank/DDBJ databases">
        <title>Paenibacillus thiaminolyticus NRRL B-4156.</title>
        <authorList>
            <person name="Hehnly C."/>
            <person name="Zhang L."/>
        </authorList>
    </citation>
    <scope>NUCLEOTIDE SEQUENCE [LARGE SCALE GENOMIC DNA]</scope>
    <source>
        <strain evidence="4 5">NRRL B-4156</strain>
    </source>
</reference>
<keyword evidence="6" id="KW-1185">Reference proteome</keyword>
<evidence type="ECO:0000313" key="4">
    <source>
        <dbReference type="EMBL" id="QDM43290.1"/>
    </source>
</evidence>
<feature type="signal peptide" evidence="1">
    <location>
        <begin position="1"/>
        <end position="21"/>
    </location>
</feature>
<dbReference type="Pfam" id="PF13115">
    <property type="entry name" value="YtkA"/>
    <property type="match status" value="1"/>
</dbReference>
<dbReference type="EMBL" id="CP041405">
    <property type="protein sequence ID" value="QDM43290.1"/>
    <property type="molecule type" value="Genomic_DNA"/>
</dbReference>